<dbReference type="Gene3D" id="1.20.5.110">
    <property type="match status" value="1"/>
</dbReference>
<name>A0A7D9CYD8_DEKBR</name>
<sequence>MITVNIPSATEQEGHYFYNIEVSIGDKSSAEVYRVSRRYSDFEHLRQALEVQTKRAVPYSLPSKLASLVKTSGAIVSERRQGLALFVDRLLNDPQYRRSSTVLAFFNLPQGVFLELDYDDMEKRRNSVGEIESPTQWLQVLRDVNVQLEHARQDVSEGGSVLKSKLKLKRCRAKLETLGKYNLGSSSGLGAGEMAKRRKLLQSALRCCEELDRLVSDSSFLAGASSFASSSTADEKLDASKRQLWGSNRGRVIGKARETDVTRRIEQPGIATNAGTAHAEADERLEHIREIVQRQKQLGVAINEELDVQDEILKDFNQQVDRSAAKMHHAKKRLGNIL</sequence>
<protein>
    <submittedName>
        <fullName evidence="3">DEBR0S4_01596g1_1</fullName>
    </submittedName>
</protein>
<gene>
    <name evidence="3" type="ORF">DEBR0S4_01596G</name>
</gene>
<proteinExistence type="predicted"/>
<dbReference type="PROSITE" id="PS50195">
    <property type="entry name" value="PX"/>
    <property type="match status" value="1"/>
</dbReference>
<organism evidence="3 4">
    <name type="scientific">Dekkera bruxellensis</name>
    <name type="common">Brettanomyces custersii</name>
    <dbReference type="NCBI Taxonomy" id="5007"/>
    <lineage>
        <taxon>Eukaryota</taxon>
        <taxon>Fungi</taxon>
        <taxon>Dikarya</taxon>
        <taxon>Ascomycota</taxon>
        <taxon>Saccharomycotina</taxon>
        <taxon>Pichiomycetes</taxon>
        <taxon>Pichiales</taxon>
        <taxon>Pichiaceae</taxon>
        <taxon>Brettanomyces</taxon>
    </lineage>
</organism>
<dbReference type="CDD" id="cd15858">
    <property type="entry name" value="SNARE_VAM7"/>
    <property type="match status" value="1"/>
</dbReference>
<dbReference type="InterPro" id="IPR001683">
    <property type="entry name" value="PX_dom"/>
</dbReference>
<dbReference type="Gene3D" id="3.30.1520.10">
    <property type="entry name" value="Phox-like domain"/>
    <property type="match status" value="1"/>
</dbReference>
<dbReference type="AlphaFoldDB" id="A0A7D9CYD8"/>
<feature type="domain" description="T-SNARE coiled-coil homology" evidence="1">
    <location>
        <begin position="275"/>
        <end position="337"/>
    </location>
</feature>
<dbReference type="EMBL" id="CABFWN010000004">
    <property type="protein sequence ID" value="VUG18758.1"/>
    <property type="molecule type" value="Genomic_DNA"/>
</dbReference>
<dbReference type="GO" id="GO:0035091">
    <property type="term" value="F:phosphatidylinositol binding"/>
    <property type="evidence" value="ECO:0007669"/>
    <property type="project" value="InterPro"/>
</dbReference>
<evidence type="ECO:0000259" key="2">
    <source>
        <dbReference type="PROSITE" id="PS50195"/>
    </source>
</evidence>
<dbReference type="Pfam" id="PF00787">
    <property type="entry name" value="PX"/>
    <property type="match status" value="1"/>
</dbReference>
<evidence type="ECO:0000313" key="4">
    <source>
        <dbReference type="Proteomes" id="UP000478008"/>
    </source>
</evidence>
<dbReference type="SUPFAM" id="SSF58038">
    <property type="entry name" value="SNARE fusion complex"/>
    <property type="match status" value="1"/>
</dbReference>
<dbReference type="Proteomes" id="UP000478008">
    <property type="component" value="Unassembled WGS sequence"/>
</dbReference>
<dbReference type="SUPFAM" id="SSF64268">
    <property type="entry name" value="PX domain"/>
    <property type="match status" value="1"/>
</dbReference>
<evidence type="ECO:0000259" key="1">
    <source>
        <dbReference type="PROSITE" id="PS50192"/>
    </source>
</evidence>
<evidence type="ECO:0000313" key="3">
    <source>
        <dbReference type="EMBL" id="VUG18758.1"/>
    </source>
</evidence>
<dbReference type="SMART" id="SM00312">
    <property type="entry name" value="PX"/>
    <property type="match status" value="1"/>
</dbReference>
<reference evidence="3 4" key="1">
    <citation type="submission" date="2019-07" db="EMBL/GenBank/DDBJ databases">
        <authorList>
            <person name="Friedrich A."/>
            <person name="Schacherer J."/>
        </authorList>
    </citation>
    <scope>NUCLEOTIDE SEQUENCE [LARGE SCALE GENOMIC DNA]</scope>
</reference>
<feature type="domain" description="PX" evidence="2">
    <location>
        <begin position="1"/>
        <end position="113"/>
    </location>
</feature>
<dbReference type="InterPro" id="IPR000727">
    <property type="entry name" value="T_SNARE_dom"/>
</dbReference>
<dbReference type="InterPro" id="IPR036871">
    <property type="entry name" value="PX_dom_sf"/>
</dbReference>
<dbReference type="PROSITE" id="PS50192">
    <property type="entry name" value="T_SNARE"/>
    <property type="match status" value="1"/>
</dbReference>
<keyword evidence="4" id="KW-1185">Reference proteome</keyword>
<accession>A0A7D9CYD8</accession>